<feature type="coiled-coil region" evidence="1">
    <location>
        <begin position="439"/>
        <end position="466"/>
    </location>
</feature>
<evidence type="ECO:0000256" key="1">
    <source>
        <dbReference type="SAM" id="Coils"/>
    </source>
</evidence>
<keyword evidence="1" id="KW-0175">Coiled coil</keyword>
<keyword evidence="3" id="KW-1185">Reference proteome</keyword>
<evidence type="ECO:0000313" key="2">
    <source>
        <dbReference type="EMBL" id="CAK9022271.1"/>
    </source>
</evidence>
<dbReference type="EMBL" id="CAXAMN010007657">
    <property type="protein sequence ID" value="CAK9022271.1"/>
    <property type="molecule type" value="Genomic_DNA"/>
</dbReference>
<proteinExistence type="predicted"/>
<accession>A0ABP0K665</accession>
<sequence length="802" mass="90289">MEVTQDSRRELVATLLKEAIDAAEGGEEEELNKLELAIEGAQKLGLHAELRVAGRRVLARWRKKNPRAQCAEAEEASFRQRQERRIGDPIRTSPEEMCLKQLTRAISEAELAGVEVAVVEEARHSAERVQEQRKAERSANRKLESLLSSDCNQVKEILEQKKLKICGAEARRVLTDVADHLVRQAEKEQQQSWLMQELAAAGENGDAAQLRKLMTQASSLDLCVPPSVLALVDELEAGDSTRLDFTNLTSTSTVRSHVDVSEKLAAMQARQSKLLRRAIEKAEQYPDTRILDAAQKALAEAKQTRVPLDDIAVFERRLVVLENTHRPRLKVEEGLHKLMSQVEEVTIGAVAENVLKDIVQVHQLARLVADGMRFGVDEDLLEDAEELHERSVEFLQLRRSAEDELQAAFGRRIRDASDLERLHLAVDECKRVGLNVHTAERQVLRLKDLQVNRESTQAELMEASRGVGVAGRLRLETAVRAAKSAGVSAEQLRAASQKLQELREHEERCDVLAGEVQRSLPLLQKQPWRYQQLLEKARALKPWTSKLERLITDGKEILDKREKSNARRREVRAELVEQLKRVEECRASGKSTAELLGPLRDLLDAAETAGLQHESIKKGKEFLQHARREACQRSVAEHRLQLALNARDQGEIERSMRQVRALGQVGLTDHRPHRPHLRGEGDSAGLMEQASSVLQSLTEVAARRHAAAERLQERLLADQALPVLPSSSPDASKTTWRDASAAISEAKHCGVTRTLIEQAKLKLRLKHRKRQEQEEARFFRCRQGSGDGKLSYLAKSWREGVE</sequence>
<comment type="caution">
    <text evidence="2">The sequence shown here is derived from an EMBL/GenBank/DDBJ whole genome shotgun (WGS) entry which is preliminary data.</text>
</comment>
<reference evidence="2 3" key="1">
    <citation type="submission" date="2024-02" db="EMBL/GenBank/DDBJ databases">
        <authorList>
            <person name="Chen Y."/>
            <person name="Shah S."/>
            <person name="Dougan E. K."/>
            <person name="Thang M."/>
            <person name="Chan C."/>
        </authorList>
    </citation>
    <scope>NUCLEOTIDE SEQUENCE [LARGE SCALE GENOMIC DNA]</scope>
</reference>
<gene>
    <name evidence="2" type="ORF">CCMP2556_LOCUS14760</name>
</gene>
<evidence type="ECO:0000313" key="3">
    <source>
        <dbReference type="Proteomes" id="UP001642484"/>
    </source>
</evidence>
<protein>
    <submittedName>
        <fullName evidence="2">Uncharacterized protein</fullName>
    </submittedName>
</protein>
<feature type="coiled-coil region" evidence="1">
    <location>
        <begin position="119"/>
        <end position="146"/>
    </location>
</feature>
<dbReference type="Proteomes" id="UP001642484">
    <property type="component" value="Unassembled WGS sequence"/>
</dbReference>
<name>A0ABP0K665_9DINO</name>
<organism evidence="2 3">
    <name type="scientific">Durusdinium trenchii</name>
    <dbReference type="NCBI Taxonomy" id="1381693"/>
    <lineage>
        <taxon>Eukaryota</taxon>
        <taxon>Sar</taxon>
        <taxon>Alveolata</taxon>
        <taxon>Dinophyceae</taxon>
        <taxon>Suessiales</taxon>
        <taxon>Symbiodiniaceae</taxon>
        <taxon>Durusdinium</taxon>
    </lineage>
</organism>